<keyword evidence="2" id="KW-1185">Reference proteome</keyword>
<dbReference type="RefSeq" id="WP_347307694.1">
    <property type="nucleotide sequence ID" value="NZ_JBAJEX010000003.1"/>
</dbReference>
<sequence>MMNLVFANDQYQVLEYPELNGFELLNTRLGTGVFLSGEMARVFRQSIEGLRNSNPTEEDVEGVIGNFDALMTHRLIYH</sequence>
<evidence type="ECO:0000313" key="2">
    <source>
        <dbReference type="Proteomes" id="UP001482231"/>
    </source>
</evidence>
<dbReference type="InterPro" id="IPR021951">
    <property type="entry name" value="DUF3567"/>
</dbReference>
<reference evidence="1 2" key="1">
    <citation type="submission" date="2024-02" db="EMBL/GenBank/DDBJ databases">
        <title>New thermophilic sulfur-oxidizing bacteria from a hot springs of the Uzon caldera (Kamchatka, Russia).</title>
        <authorList>
            <person name="Dukat A.M."/>
            <person name="Elcheninov A.G."/>
            <person name="Frolov E.N."/>
        </authorList>
    </citation>
    <scope>NUCLEOTIDE SEQUENCE [LARGE SCALE GENOMIC DNA]</scope>
    <source>
        <strain evidence="1 2">AK1</strain>
    </source>
</reference>
<proteinExistence type="predicted"/>
<dbReference type="EMBL" id="JBAJEX010000003">
    <property type="protein sequence ID" value="MEO1766583.1"/>
    <property type="molecule type" value="Genomic_DNA"/>
</dbReference>
<accession>A0ABV0ED45</accession>
<dbReference type="Pfam" id="PF12091">
    <property type="entry name" value="DUF3567"/>
    <property type="match status" value="1"/>
</dbReference>
<dbReference type="Proteomes" id="UP001482231">
    <property type="component" value="Unassembled WGS sequence"/>
</dbReference>
<gene>
    <name evidence="1" type="ORF">V6E02_05105</name>
</gene>
<name>A0ABV0ED45_9BURK</name>
<comment type="caution">
    <text evidence="1">The sequence shown here is derived from an EMBL/GenBank/DDBJ whole genome shotgun (WGS) entry which is preliminary data.</text>
</comment>
<organism evidence="1 2">
    <name type="scientific">Thiobacter aerophilum</name>
    <dbReference type="NCBI Taxonomy" id="3121275"/>
    <lineage>
        <taxon>Bacteria</taxon>
        <taxon>Pseudomonadati</taxon>
        <taxon>Pseudomonadota</taxon>
        <taxon>Betaproteobacteria</taxon>
        <taxon>Burkholderiales</taxon>
        <taxon>Thiobacteraceae</taxon>
        <taxon>Thiobacter</taxon>
    </lineage>
</organism>
<evidence type="ECO:0000313" key="1">
    <source>
        <dbReference type="EMBL" id="MEO1766583.1"/>
    </source>
</evidence>
<protein>
    <submittedName>
        <fullName evidence="1">DUF3567 family protein</fullName>
    </submittedName>
</protein>